<dbReference type="OMA" id="EREMAIW"/>
<gene>
    <name evidence="12" type="ORF">CONCODRAFT_84303</name>
</gene>
<evidence type="ECO:0000313" key="12">
    <source>
        <dbReference type="EMBL" id="KXN72121.1"/>
    </source>
</evidence>
<keyword evidence="5 10" id="KW-0175">Coiled coil</keyword>
<dbReference type="AlphaFoldDB" id="A0A137PB12"/>
<dbReference type="Pfam" id="PF16300">
    <property type="entry name" value="WD40_4"/>
    <property type="match status" value="1"/>
</dbReference>
<dbReference type="Pfam" id="PF08953">
    <property type="entry name" value="DUF1899"/>
    <property type="match status" value="1"/>
</dbReference>
<dbReference type="GO" id="GO:2000601">
    <property type="term" value="P:positive regulation of Arp2/3 complex-mediated actin nucleation"/>
    <property type="evidence" value="ECO:0007669"/>
    <property type="project" value="EnsemblFungi"/>
</dbReference>
<dbReference type="InterPro" id="IPR015505">
    <property type="entry name" value="Coronin"/>
</dbReference>
<dbReference type="SMART" id="SM01166">
    <property type="entry name" value="DUF1899"/>
    <property type="match status" value="1"/>
</dbReference>
<dbReference type="Proteomes" id="UP000070444">
    <property type="component" value="Unassembled WGS sequence"/>
</dbReference>
<organism evidence="12 13">
    <name type="scientific">Conidiobolus coronatus (strain ATCC 28846 / CBS 209.66 / NRRL 28638)</name>
    <name type="common">Delacroixia coronata</name>
    <dbReference type="NCBI Taxonomy" id="796925"/>
    <lineage>
        <taxon>Eukaryota</taxon>
        <taxon>Fungi</taxon>
        <taxon>Fungi incertae sedis</taxon>
        <taxon>Zoopagomycota</taxon>
        <taxon>Entomophthoromycotina</taxon>
        <taxon>Entomophthoromycetes</taxon>
        <taxon>Entomophthorales</taxon>
        <taxon>Ancylistaceae</taxon>
        <taxon>Conidiobolus</taxon>
    </lineage>
</organism>
<dbReference type="Gene3D" id="2.130.10.10">
    <property type="entry name" value="YVTN repeat-like/Quinoprotein amine dehydrogenase"/>
    <property type="match status" value="1"/>
</dbReference>
<dbReference type="GO" id="GO:0030674">
    <property type="term" value="F:protein-macromolecule adaptor activity"/>
    <property type="evidence" value="ECO:0007669"/>
    <property type="project" value="EnsemblFungi"/>
</dbReference>
<evidence type="ECO:0000256" key="1">
    <source>
        <dbReference type="ARBA" id="ARBA00009482"/>
    </source>
</evidence>
<feature type="repeat" description="WD" evidence="8">
    <location>
        <begin position="169"/>
        <end position="210"/>
    </location>
</feature>
<dbReference type="GO" id="GO:0110085">
    <property type="term" value="C:mitotic actomyosin contractile ring"/>
    <property type="evidence" value="ECO:0007669"/>
    <property type="project" value="EnsemblFungi"/>
</dbReference>
<feature type="repeat" description="WD" evidence="8">
    <location>
        <begin position="126"/>
        <end position="168"/>
    </location>
</feature>
<dbReference type="GO" id="GO:0008017">
    <property type="term" value="F:microtubule binding"/>
    <property type="evidence" value="ECO:0007669"/>
    <property type="project" value="EnsemblFungi"/>
</dbReference>
<dbReference type="GO" id="GO:0071846">
    <property type="term" value="P:actin filament debranching"/>
    <property type="evidence" value="ECO:0007669"/>
    <property type="project" value="EnsemblFungi"/>
</dbReference>
<keyword evidence="4 9" id="KW-0677">Repeat</keyword>
<keyword evidence="2" id="KW-0597">Phosphoprotein</keyword>
<dbReference type="InterPro" id="IPR001680">
    <property type="entry name" value="WD40_rpt"/>
</dbReference>
<dbReference type="SMART" id="SM01167">
    <property type="entry name" value="DUF1900"/>
    <property type="match status" value="1"/>
</dbReference>
<dbReference type="OrthoDB" id="1850764at2759"/>
<dbReference type="GO" id="GO:0030139">
    <property type="term" value="C:endocytic vesicle"/>
    <property type="evidence" value="ECO:0007669"/>
    <property type="project" value="EnsemblFungi"/>
</dbReference>
<dbReference type="GO" id="GO:0034316">
    <property type="term" value="P:negative regulation of Arp2/3 complex-mediated actin nucleation"/>
    <property type="evidence" value="ECO:0007669"/>
    <property type="project" value="EnsemblFungi"/>
</dbReference>
<dbReference type="InterPro" id="IPR020472">
    <property type="entry name" value="WD40_PAC1"/>
</dbReference>
<dbReference type="InterPro" id="IPR036322">
    <property type="entry name" value="WD40_repeat_dom_sf"/>
</dbReference>
<dbReference type="SMART" id="SM00320">
    <property type="entry name" value="WD40"/>
    <property type="match status" value="4"/>
</dbReference>
<evidence type="ECO:0000256" key="8">
    <source>
        <dbReference type="PROSITE-ProRule" id="PRU00221"/>
    </source>
</evidence>
<dbReference type="GO" id="GO:1990819">
    <property type="term" value="C:mating projection actin fusion focus"/>
    <property type="evidence" value="ECO:0007669"/>
    <property type="project" value="EnsemblFungi"/>
</dbReference>
<dbReference type="FunFam" id="2.130.10.10:FF:000197">
    <property type="entry name" value="Coronin"/>
    <property type="match status" value="1"/>
</dbReference>
<evidence type="ECO:0000259" key="11">
    <source>
        <dbReference type="SMART" id="SM01166"/>
    </source>
</evidence>
<comment type="subunit">
    <text evidence="7">Binds to F-actin.</text>
</comment>
<protein>
    <recommendedName>
        <fullName evidence="9">Coronin</fullName>
    </recommendedName>
</protein>
<evidence type="ECO:0000256" key="2">
    <source>
        <dbReference type="ARBA" id="ARBA00022553"/>
    </source>
</evidence>
<feature type="repeat" description="WD" evidence="8">
    <location>
        <begin position="76"/>
        <end position="110"/>
    </location>
</feature>
<evidence type="ECO:0000256" key="7">
    <source>
        <dbReference type="ARBA" id="ARBA00062568"/>
    </source>
</evidence>
<evidence type="ECO:0000256" key="9">
    <source>
        <dbReference type="RuleBase" id="RU280818"/>
    </source>
</evidence>
<accession>A0A137PB12</accession>
<proteinExistence type="inferred from homology"/>
<dbReference type="GO" id="GO:0051015">
    <property type="term" value="F:actin filament binding"/>
    <property type="evidence" value="ECO:0007669"/>
    <property type="project" value="EnsemblFungi"/>
</dbReference>
<dbReference type="Pfam" id="PF00400">
    <property type="entry name" value="WD40"/>
    <property type="match status" value="3"/>
</dbReference>
<evidence type="ECO:0000256" key="3">
    <source>
        <dbReference type="ARBA" id="ARBA00022574"/>
    </source>
</evidence>
<dbReference type="PROSITE" id="PS50082">
    <property type="entry name" value="WD_REPEATS_2"/>
    <property type="match status" value="3"/>
</dbReference>
<keyword evidence="6" id="KW-0009">Actin-binding</keyword>
<dbReference type="STRING" id="796925.A0A137PB12"/>
<dbReference type="InterPro" id="IPR015048">
    <property type="entry name" value="DUF1899"/>
</dbReference>
<keyword evidence="3 8" id="KW-0853">WD repeat</keyword>
<sequence>MSRFMNTSKFRHVFGTSHKRELCYDNLKISPNAWDSNIVKVNSKFLSINWNAGGGGAFAVVPLESTGKLPGDYPLFTGHSGTVLDTDFANFNEYVIASGAEDAKIMIWNIPEVFPEENIQTPAITLSGHQKKVGHVLFHPTADNVLASSSADLTVKLWDIENGKEVQELTGHNDLIQSITYNWNGSLLATTCRDKKVRVFDIRSNQIVQEGASHEGIKGSRAVWLGNTDRIATTGFSRTSERQLFLWDTKDLSKPLKKHGIDSSSGILMPYFDADVNLLYVAGKGDGSIRYFEYAKDDFSYLSTHSSNEPQRGMSFMPKRGLNVNQNEVARCYRIIGNNLVEPISFTVPRKAENFQHDIFPETPGPQPALTAEQFFNGETKDPILISLENGFVSGPKKELKTVVNNNVEQKSTPAVNGSDSKNYEKLYNDLKKEVDELSSKLKEKDAKITELEAELANLKTNGTTAETAVETTTTETTDE</sequence>
<keyword evidence="13" id="KW-1185">Reference proteome</keyword>
<dbReference type="PANTHER" id="PTHR10856">
    <property type="entry name" value="CORONIN"/>
    <property type="match status" value="1"/>
</dbReference>
<reference evidence="12 13" key="1">
    <citation type="journal article" date="2015" name="Genome Biol. Evol.">
        <title>Phylogenomic analyses indicate that early fungi evolved digesting cell walls of algal ancestors of land plants.</title>
        <authorList>
            <person name="Chang Y."/>
            <person name="Wang S."/>
            <person name="Sekimoto S."/>
            <person name="Aerts A.L."/>
            <person name="Choi C."/>
            <person name="Clum A."/>
            <person name="LaButti K.M."/>
            <person name="Lindquist E.A."/>
            <person name="Yee Ngan C."/>
            <person name="Ohm R.A."/>
            <person name="Salamov A.A."/>
            <person name="Grigoriev I.V."/>
            <person name="Spatafora J.W."/>
            <person name="Berbee M.L."/>
        </authorList>
    </citation>
    <scope>NUCLEOTIDE SEQUENCE [LARGE SCALE GENOMIC DNA]</scope>
    <source>
        <strain evidence="12 13">NRRL 28638</strain>
    </source>
</reference>
<evidence type="ECO:0000256" key="4">
    <source>
        <dbReference type="ARBA" id="ARBA00022737"/>
    </source>
</evidence>
<dbReference type="PROSITE" id="PS50294">
    <property type="entry name" value="WD_REPEATS_REGION"/>
    <property type="match status" value="3"/>
</dbReference>
<dbReference type="GO" id="GO:0007017">
    <property type="term" value="P:microtubule-based process"/>
    <property type="evidence" value="ECO:0007669"/>
    <property type="project" value="EnsemblFungi"/>
</dbReference>
<evidence type="ECO:0000256" key="6">
    <source>
        <dbReference type="ARBA" id="ARBA00023203"/>
    </source>
</evidence>
<dbReference type="GO" id="GO:0030479">
    <property type="term" value="C:actin cortical patch"/>
    <property type="evidence" value="ECO:0007669"/>
    <property type="project" value="EnsemblFungi"/>
</dbReference>
<comment type="similarity">
    <text evidence="1 9">Belongs to the WD repeat coronin family.</text>
</comment>
<dbReference type="InterPro" id="IPR015943">
    <property type="entry name" value="WD40/YVTN_repeat-like_dom_sf"/>
</dbReference>
<feature type="domain" description="DUF1899" evidence="11">
    <location>
        <begin position="3"/>
        <end position="67"/>
    </location>
</feature>
<evidence type="ECO:0000313" key="13">
    <source>
        <dbReference type="Proteomes" id="UP000070444"/>
    </source>
</evidence>
<dbReference type="GO" id="GO:0051666">
    <property type="term" value="P:actin cortical patch localization"/>
    <property type="evidence" value="ECO:0007669"/>
    <property type="project" value="EnsemblFungi"/>
</dbReference>
<dbReference type="InterPro" id="IPR019775">
    <property type="entry name" value="WD40_repeat_CS"/>
</dbReference>
<evidence type="ECO:0000256" key="10">
    <source>
        <dbReference type="SAM" id="Coils"/>
    </source>
</evidence>
<dbReference type="PRINTS" id="PR00320">
    <property type="entry name" value="GPROTEINBRPT"/>
</dbReference>
<dbReference type="PROSITE" id="PS00678">
    <property type="entry name" value="WD_REPEATS_1"/>
    <property type="match status" value="2"/>
</dbReference>
<dbReference type="PANTHER" id="PTHR10856:SF0">
    <property type="entry name" value="CORONIN"/>
    <property type="match status" value="1"/>
</dbReference>
<dbReference type="GO" id="GO:0007015">
    <property type="term" value="P:actin filament organization"/>
    <property type="evidence" value="ECO:0007669"/>
    <property type="project" value="EnsemblFungi"/>
</dbReference>
<name>A0A137PB12_CONC2</name>
<dbReference type="EMBL" id="KQ964460">
    <property type="protein sequence ID" value="KXN72121.1"/>
    <property type="molecule type" value="Genomic_DNA"/>
</dbReference>
<feature type="coiled-coil region" evidence="10">
    <location>
        <begin position="421"/>
        <end position="469"/>
    </location>
</feature>
<evidence type="ECO:0000256" key="5">
    <source>
        <dbReference type="ARBA" id="ARBA00023054"/>
    </source>
</evidence>
<dbReference type="SUPFAM" id="SSF50978">
    <property type="entry name" value="WD40 repeat-like"/>
    <property type="match status" value="1"/>
</dbReference>
<dbReference type="GO" id="GO:0071933">
    <property type="term" value="F:Arp2/3 complex binding"/>
    <property type="evidence" value="ECO:0007669"/>
    <property type="project" value="EnsemblFungi"/>
</dbReference>